<dbReference type="EMBL" id="FNDJ01000005">
    <property type="protein sequence ID" value="SDI39356.1"/>
    <property type="molecule type" value="Genomic_DNA"/>
</dbReference>
<evidence type="ECO:0000313" key="2">
    <source>
        <dbReference type="Proteomes" id="UP000199202"/>
    </source>
</evidence>
<reference evidence="1 2" key="1">
    <citation type="submission" date="2016-10" db="EMBL/GenBank/DDBJ databases">
        <authorList>
            <person name="de Groot N.N."/>
        </authorList>
    </citation>
    <scope>NUCLEOTIDE SEQUENCE [LARGE SCALE GENOMIC DNA]</scope>
    <source>
        <strain evidence="1 2">CGMCC 4.6533</strain>
    </source>
</reference>
<name>A0A1G8K788_9ACTN</name>
<proteinExistence type="predicted"/>
<dbReference type="Proteomes" id="UP000199202">
    <property type="component" value="Unassembled WGS sequence"/>
</dbReference>
<dbReference type="STRING" id="633440.SAMN05421869_105307"/>
<dbReference type="Gene3D" id="3.90.1150.170">
    <property type="match status" value="1"/>
</dbReference>
<gene>
    <name evidence="1" type="ORF">SAMN05421869_105307</name>
</gene>
<organism evidence="1 2">
    <name type="scientific">Nonomuraea jiangxiensis</name>
    <dbReference type="NCBI Taxonomy" id="633440"/>
    <lineage>
        <taxon>Bacteria</taxon>
        <taxon>Bacillati</taxon>
        <taxon>Actinomycetota</taxon>
        <taxon>Actinomycetes</taxon>
        <taxon>Streptosporangiales</taxon>
        <taxon>Streptosporangiaceae</taxon>
        <taxon>Nonomuraea</taxon>
    </lineage>
</organism>
<protein>
    <submittedName>
        <fullName evidence="1">Uncharacterized protein</fullName>
    </submittedName>
</protein>
<evidence type="ECO:0000313" key="1">
    <source>
        <dbReference type="EMBL" id="SDI39356.1"/>
    </source>
</evidence>
<accession>A0A1G8K788</accession>
<keyword evidence="2" id="KW-1185">Reference proteome</keyword>
<dbReference type="AlphaFoldDB" id="A0A1G8K788"/>
<sequence length="30" mass="3456">MLRACFLHPDTTERDLTVLLDEIRLAAKTL</sequence>